<dbReference type="HOGENOM" id="CLU_083918_0_0_4"/>
<dbReference type="InterPro" id="IPR036610">
    <property type="entry name" value="PEBP-like_sf"/>
</dbReference>
<keyword evidence="1" id="KW-0649">Protein kinase inhibitor</keyword>
<dbReference type="NCBIfam" id="TIGR00481">
    <property type="entry name" value="YbhB/YbcL family Raf kinase inhibitor-like protein"/>
    <property type="match status" value="1"/>
</dbReference>
<comment type="caution">
    <text evidence="1">The sequence shown here is derived from an EMBL/GenBank/DDBJ whole genome shotgun (WGS) entry which is preliminary data.</text>
</comment>
<sequence>MKIWSDSFKDGAKIPTPFAFCKIDAATHAAMSDNRNPHLAWSDLPGNTRSLVLICHDYDVPSKGDDVNQEGKTVPADLPRVDFYHWVLIDLPPTVTSISEGEYSSGITAKGKNGPEALHGSRQGINDYTAWFAGDREMEGDYYGYDGPCPPWNDSIPHHYVFTLYALDIEKLPLSGRFSGQDVLSAMKDHILAQASITGVYSLNPEIEKTL</sequence>
<proteinExistence type="predicted"/>
<gene>
    <name evidence="1" type="ORF">OFAG_01428</name>
</gene>
<dbReference type="eggNOG" id="COG1881">
    <property type="taxonomic scope" value="Bacteria"/>
</dbReference>
<dbReference type="PANTHER" id="PTHR30289:SF1">
    <property type="entry name" value="PEBP (PHOSPHATIDYLETHANOLAMINE-BINDING PROTEIN) FAMILY PROTEIN"/>
    <property type="match status" value="1"/>
</dbReference>
<organism evidence="1 2">
    <name type="scientific">Oxalobacter paraformigenes</name>
    <dbReference type="NCBI Taxonomy" id="556268"/>
    <lineage>
        <taxon>Bacteria</taxon>
        <taxon>Pseudomonadati</taxon>
        <taxon>Pseudomonadota</taxon>
        <taxon>Betaproteobacteria</taxon>
        <taxon>Burkholderiales</taxon>
        <taxon>Oxalobacteraceae</taxon>
        <taxon>Oxalobacter</taxon>
    </lineage>
</organism>
<dbReference type="PANTHER" id="PTHR30289">
    <property type="entry name" value="UNCHARACTERIZED PROTEIN YBCL-RELATED"/>
    <property type="match status" value="1"/>
</dbReference>
<dbReference type="InterPro" id="IPR008914">
    <property type="entry name" value="PEBP"/>
</dbReference>
<dbReference type="EMBL" id="ACDP02000006">
    <property type="protein sequence ID" value="EEO28275.1"/>
    <property type="molecule type" value="Genomic_DNA"/>
</dbReference>
<dbReference type="AlphaFoldDB" id="C3X4Y9"/>
<reference evidence="1" key="1">
    <citation type="submission" date="2011-10" db="EMBL/GenBank/DDBJ databases">
        <title>The Genome Sequence of Oxalobacter formigenes HOxBLS.</title>
        <authorList>
            <consortium name="The Broad Institute Genome Sequencing Platform"/>
            <person name="Earl A."/>
            <person name="Ward D."/>
            <person name="Feldgarden M."/>
            <person name="Gevers D."/>
            <person name="Allison M.J."/>
            <person name="Humphrey S."/>
            <person name="Young S.K."/>
            <person name="Zeng Q."/>
            <person name="Gargeya S."/>
            <person name="Fitzgerald M."/>
            <person name="Haas B."/>
            <person name="Abouelleil A."/>
            <person name="Alvarado L."/>
            <person name="Arachchi H.M."/>
            <person name="Berlin A."/>
            <person name="Brown A."/>
            <person name="Chapman S.B."/>
            <person name="Chen Z."/>
            <person name="Dunbar C."/>
            <person name="Freedman E."/>
            <person name="Gearin G."/>
            <person name="Goldberg J."/>
            <person name="Griggs A."/>
            <person name="Gujja S."/>
            <person name="Heiman D."/>
            <person name="Howarth C."/>
            <person name="Larson L."/>
            <person name="Lui A."/>
            <person name="MacDonald P.J.P."/>
            <person name="Montmayeur A."/>
            <person name="Murphy C."/>
            <person name="Neiman D."/>
            <person name="Pearson M."/>
            <person name="Priest M."/>
            <person name="Roberts A."/>
            <person name="Saif S."/>
            <person name="Shea T."/>
            <person name="Shenoy N."/>
            <person name="Sisk P."/>
            <person name="Stolte C."/>
            <person name="Sykes S."/>
            <person name="Wortman J."/>
            <person name="Nusbaum C."/>
            <person name="Birren B."/>
        </authorList>
    </citation>
    <scope>NUCLEOTIDE SEQUENCE [LARGE SCALE GENOMIC DNA]</scope>
    <source>
        <strain evidence="1">HOxBLS</strain>
    </source>
</reference>
<dbReference type="SUPFAM" id="SSF49777">
    <property type="entry name" value="PEBP-like"/>
    <property type="match status" value="1"/>
</dbReference>
<protein>
    <submittedName>
        <fullName evidence="1">YbhB/YbcL family Raf kinase inhibitor-like protein</fullName>
    </submittedName>
</protein>
<dbReference type="Proteomes" id="UP000003973">
    <property type="component" value="Unassembled WGS sequence"/>
</dbReference>
<name>C3X4Y9_9BURK</name>
<accession>C3X4Y9</accession>
<dbReference type="Pfam" id="PF01161">
    <property type="entry name" value="PBP"/>
    <property type="match status" value="1"/>
</dbReference>
<dbReference type="InterPro" id="IPR005247">
    <property type="entry name" value="YbhB_YbcL/LppC-like"/>
</dbReference>
<dbReference type="CDD" id="cd00865">
    <property type="entry name" value="PEBP_bact_arch"/>
    <property type="match status" value="1"/>
</dbReference>
<evidence type="ECO:0000313" key="1">
    <source>
        <dbReference type="EMBL" id="EEO28275.1"/>
    </source>
</evidence>
<evidence type="ECO:0000313" key="2">
    <source>
        <dbReference type="Proteomes" id="UP000003973"/>
    </source>
</evidence>
<keyword evidence="2" id="KW-1185">Reference proteome</keyword>
<dbReference type="RefSeq" id="WP_005877845.1">
    <property type="nucleotide sequence ID" value="NZ_CABMNL010000001.1"/>
</dbReference>
<dbReference type="Gene3D" id="3.90.280.10">
    <property type="entry name" value="PEBP-like"/>
    <property type="match status" value="1"/>
</dbReference>